<dbReference type="Proteomes" id="UP000608662">
    <property type="component" value="Unassembled WGS sequence"/>
</dbReference>
<reference evidence="1" key="1">
    <citation type="submission" date="2019-12" db="EMBL/GenBank/DDBJ databases">
        <title>Whole-genome sequence of Halomicrobium mukohataei pws1.</title>
        <authorList>
            <person name="Verma D.K."/>
            <person name="Gopal K."/>
            <person name="Prasad E.S."/>
        </authorList>
    </citation>
    <scope>NUCLEOTIDE SEQUENCE</scope>
    <source>
        <strain evidence="1">Pws1</strain>
    </source>
</reference>
<comment type="caution">
    <text evidence="1">The sequence shown here is derived from an EMBL/GenBank/DDBJ whole genome shotgun (WGS) entry which is preliminary data.</text>
</comment>
<dbReference type="GO" id="GO:0006355">
    <property type="term" value="P:regulation of DNA-templated transcription"/>
    <property type="evidence" value="ECO:0007669"/>
    <property type="project" value="InterPro"/>
</dbReference>
<dbReference type="SUPFAM" id="SSF47598">
    <property type="entry name" value="Ribbon-helix-helix"/>
    <property type="match status" value="1"/>
</dbReference>
<dbReference type="EMBL" id="WOYG01000001">
    <property type="protein sequence ID" value="NLV08739.1"/>
    <property type="molecule type" value="Genomic_DNA"/>
</dbReference>
<dbReference type="AlphaFoldDB" id="A0A847U6X5"/>
<accession>A0A847U6X5</accession>
<gene>
    <name evidence="1" type="ORF">GOC74_02145</name>
</gene>
<dbReference type="RefSeq" id="WP_170092719.1">
    <property type="nucleotide sequence ID" value="NZ_WOYG01000001.1"/>
</dbReference>
<dbReference type="InterPro" id="IPR010985">
    <property type="entry name" value="Ribbon_hlx_hlx"/>
</dbReference>
<evidence type="ECO:0000313" key="2">
    <source>
        <dbReference type="Proteomes" id="UP000608662"/>
    </source>
</evidence>
<proteinExistence type="predicted"/>
<protein>
    <recommendedName>
        <fullName evidence="3">CopG family transcriptional regulator</fullName>
    </recommendedName>
</protein>
<evidence type="ECO:0000313" key="1">
    <source>
        <dbReference type="EMBL" id="NLV08739.1"/>
    </source>
</evidence>
<evidence type="ECO:0008006" key="3">
    <source>
        <dbReference type="Google" id="ProtNLM"/>
    </source>
</evidence>
<name>A0A847U6X5_9EURY</name>
<sequence length="45" mass="5281">MRETPAVSVPQEHINWADRNYLRLGYRSRSALICDALRHELEGQQ</sequence>
<organism evidence="1 2">
    <name type="scientific">Halomicrobium mukohataei</name>
    <dbReference type="NCBI Taxonomy" id="57705"/>
    <lineage>
        <taxon>Archaea</taxon>
        <taxon>Methanobacteriati</taxon>
        <taxon>Methanobacteriota</taxon>
        <taxon>Stenosarchaea group</taxon>
        <taxon>Halobacteria</taxon>
        <taxon>Halobacteriales</taxon>
        <taxon>Haloarculaceae</taxon>
        <taxon>Halomicrobium</taxon>
    </lineage>
</organism>